<accession>A0A859FBD9</accession>
<feature type="transmembrane region" description="Helical" evidence="1">
    <location>
        <begin position="55"/>
        <end position="72"/>
    </location>
</feature>
<feature type="transmembrane region" description="Helical" evidence="1">
    <location>
        <begin position="84"/>
        <end position="106"/>
    </location>
</feature>
<reference evidence="3" key="1">
    <citation type="submission" date="2019-07" db="EMBL/GenBank/DDBJ databases">
        <title>Bacillus alkalisoli sp. nov. isolated from saline soil.</title>
        <authorList>
            <person name="Sun J.-Q."/>
            <person name="Xu L."/>
        </authorList>
    </citation>
    <scope>NUCLEOTIDE SEQUENCE [LARGE SCALE GENOMIC DNA]</scope>
    <source>
        <strain evidence="3">M4U3P1</strain>
    </source>
</reference>
<feature type="transmembrane region" description="Helical" evidence="1">
    <location>
        <begin position="219"/>
        <end position="238"/>
    </location>
</feature>
<evidence type="ECO:0000313" key="2">
    <source>
        <dbReference type="EMBL" id="QKS69991.1"/>
    </source>
</evidence>
<dbReference type="EMBL" id="CP041372">
    <property type="protein sequence ID" value="QKS69991.1"/>
    <property type="molecule type" value="Genomic_DNA"/>
</dbReference>
<keyword evidence="1" id="KW-1133">Transmembrane helix</keyword>
<dbReference type="Proteomes" id="UP000318138">
    <property type="component" value="Chromosome"/>
</dbReference>
<sequence length="256" mass="28851">MKKHEPLVIPSRDKQKQQRALILTKGMPQPTSFLGLLKAMLRELPMRAIMGKEEALIAIILSVFFLFSSSLISETFVRGSLTPLLGMIVAASPLLFCSLLVISIVIKMQARTIELEMTMKYTIYHIFTLKMILIGLWTIVLNSATGLIYATTLPIDIWRIFTLSGLSLTVFAIGFLFAVRRRYTMLAAASYIVLWTIGHLSLLIFEPTIYTYLLETTPTLLLAGLLLASGIVMSDQLIRFSQKKQGGMHECFEWNR</sequence>
<feature type="transmembrane region" description="Helical" evidence="1">
    <location>
        <begin position="157"/>
        <end position="179"/>
    </location>
</feature>
<protein>
    <submittedName>
        <fullName evidence="2">Uncharacterized protein</fullName>
    </submittedName>
</protein>
<feature type="transmembrane region" description="Helical" evidence="1">
    <location>
        <begin position="127"/>
        <end position="151"/>
    </location>
</feature>
<dbReference type="RefSeq" id="WP_176008035.1">
    <property type="nucleotide sequence ID" value="NZ_CP041372.2"/>
</dbReference>
<feature type="transmembrane region" description="Helical" evidence="1">
    <location>
        <begin position="191"/>
        <end position="213"/>
    </location>
</feature>
<dbReference type="AlphaFoldDB" id="A0A859FBD9"/>
<name>A0A859FBD9_9BACI</name>
<gene>
    <name evidence="2" type="ORF">FLK61_24770</name>
</gene>
<organism evidence="2 3">
    <name type="scientific">Paenalkalicoccus suaedae</name>
    <dbReference type="NCBI Taxonomy" id="2592382"/>
    <lineage>
        <taxon>Bacteria</taxon>
        <taxon>Bacillati</taxon>
        <taxon>Bacillota</taxon>
        <taxon>Bacilli</taxon>
        <taxon>Bacillales</taxon>
        <taxon>Bacillaceae</taxon>
        <taxon>Paenalkalicoccus</taxon>
    </lineage>
</organism>
<dbReference type="KEGG" id="psua:FLK61_24770"/>
<keyword evidence="1" id="KW-0812">Transmembrane</keyword>
<evidence type="ECO:0000313" key="3">
    <source>
        <dbReference type="Proteomes" id="UP000318138"/>
    </source>
</evidence>
<evidence type="ECO:0000256" key="1">
    <source>
        <dbReference type="SAM" id="Phobius"/>
    </source>
</evidence>
<keyword evidence="3" id="KW-1185">Reference proteome</keyword>
<keyword evidence="1" id="KW-0472">Membrane</keyword>
<proteinExistence type="predicted"/>